<dbReference type="PANTHER" id="PTHR45694">
    <property type="entry name" value="GLUTAREDOXIN 2"/>
    <property type="match status" value="1"/>
</dbReference>
<dbReference type="PROSITE" id="PS51354">
    <property type="entry name" value="GLUTAREDOXIN_2"/>
    <property type="match status" value="1"/>
</dbReference>
<gene>
    <name evidence="3" type="ORF">PBRASI_LOCUS2445</name>
</gene>
<dbReference type="InterPro" id="IPR014025">
    <property type="entry name" value="Glutaredoxin_subgr"/>
</dbReference>
<comment type="caution">
    <text evidence="3">The sequence shown here is derived from an EMBL/GenBank/DDBJ whole genome shotgun (WGS) entry which is preliminary data.</text>
</comment>
<dbReference type="GO" id="GO:0005796">
    <property type="term" value="C:Golgi lumen"/>
    <property type="evidence" value="ECO:0007669"/>
    <property type="project" value="TreeGrafter"/>
</dbReference>
<feature type="compositionally biased region" description="Basic and acidic residues" evidence="1">
    <location>
        <begin position="159"/>
        <end position="172"/>
    </location>
</feature>
<evidence type="ECO:0000313" key="3">
    <source>
        <dbReference type="EMBL" id="CAG8497787.1"/>
    </source>
</evidence>
<name>A0A9N9EXI8_9GLOM</name>
<feature type="domain" description="Glutaredoxin" evidence="2">
    <location>
        <begin position="186"/>
        <end position="250"/>
    </location>
</feature>
<dbReference type="EMBL" id="CAJVPI010000191">
    <property type="protein sequence ID" value="CAG8497787.1"/>
    <property type="molecule type" value="Genomic_DNA"/>
</dbReference>
<reference evidence="3" key="1">
    <citation type="submission" date="2021-06" db="EMBL/GenBank/DDBJ databases">
        <authorList>
            <person name="Kallberg Y."/>
            <person name="Tangrot J."/>
            <person name="Rosling A."/>
        </authorList>
    </citation>
    <scope>NUCLEOTIDE SEQUENCE</scope>
    <source>
        <strain evidence="3">BR232B</strain>
    </source>
</reference>
<dbReference type="PANTHER" id="PTHR45694:SF5">
    <property type="entry name" value="GLUTAREDOXIN 2"/>
    <property type="match status" value="1"/>
</dbReference>
<dbReference type="Proteomes" id="UP000789739">
    <property type="component" value="Unassembled WGS sequence"/>
</dbReference>
<evidence type="ECO:0000256" key="1">
    <source>
        <dbReference type="SAM" id="MobiDB-lite"/>
    </source>
</evidence>
<dbReference type="GO" id="GO:0005801">
    <property type="term" value="C:cis-Golgi network"/>
    <property type="evidence" value="ECO:0007669"/>
    <property type="project" value="TreeGrafter"/>
</dbReference>
<keyword evidence="4" id="KW-1185">Reference proteome</keyword>
<dbReference type="PRINTS" id="PR00160">
    <property type="entry name" value="GLUTAREDOXIN"/>
</dbReference>
<dbReference type="AlphaFoldDB" id="A0A9N9EXI8"/>
<feature type="compositionally biased region" description="Basic and acidic residues" evidence="1">
    <location>
        <begin position="126"/>
        <end position="151"/>
    </location>
</feature>
<dbReference type="Gene3D" id="3.40.30.10">
    <property type="entry name" value="Glutaredoxin"/>
    <property type="match status" value="1"/>
</dbReference>
<accession>A0A9N9EXI8</accession>
<feature type="region of interest" description="Disordered" evidence="1">
    <location>
        <begin position="126"/>
        <end position="173"/>
    </location>
</feature>
<dbReference type="InterPro" id="IPR036249">
    <property type="entry name" value="Thioredoxin-like_sf"/>
</dbReference>
<dbReference type="GO" id="GO:0015038">
    <property type="term" value="F:glutathione disulfide oxidoreductase activity"/>
    <property type="evidence" value="ECO:0007669"/>
    <property type="project" value="TreeGrafter"/>
</dbReference>
<evidence type="ECO:0000259" key="2">
    <source>
        <dbReference type="Pfam" id="PF00462"/>
    </source>
</evidence>
<proteinExistence type="predicted"/>
<dbReference type="InterPro" id="IPR002109">
    <property type="entry name" value="Glutaredoxin"/>
</dbReference>
<sequence>MSKTLLPTHYQIPHSNKKLHDRVWRTKKFRILSATLLIFLCSLWAVASFSGTHFNFDTLRPYRNNAAAMAAVSALGEGGEEGMQALEVQTHEFVYGKGHHFGIYDMFVDEEEDYDYEWGFWDSGRGKAKSEDKNLDKASESVENKKESENDKDNDENDKDNAENDNETKETSIENEIQDIIDKHKIVIFSKTYCSYSRRAKHVLSQYFISPRPHIMEVDLEDKPNEIASFLKNVSSRSTFPNIFVSGHSIGGSDELAEMHADGSLKELLKKAGVLVDDDKPVSA</sequence>
<dbReference type="GO" id="GO:0000324">
    <property type="term" value="C:fungal-type vacuole"/>
    <property type="evidence" value="ECO:0007669"/>
    <property type="project" value="TreeGrafter"/>
</dbReference>
<dbReference type="Pfam" id="PF00462">
    <property type="entry name" value="Glutaredoxin"/>
    <property type="match status" value="1"/>
</dbReference>
<organism evidence="3 4">
    <name type="scientific">Paraglomus brasilianum</name>
    <dbReference type="NCBI Taxonomy" id="144538"/>
    <lineage>
        <taxon>Eukaryota</taxon>
        <taxon>Fungi</taxon>
        <taxon>Fungi incertae sedis</taxon>
        <taxon>Mucoromycota</taxon>
        <taxon>Glomeromycotina</taxon>
        <taxon>Glomeromycetes</taxon>
        <taxon>Paraglomerales</taxon>
        <taxon>Paraglomeraceae</taxon>
        <taxon>Paraglomus</taxon>
    </lineage>
</organism>
<dbReference type="CDD" id="cd03419">
    <property type="entry name" value="GRX_GRXh_1_2_like"/>
    <property type="match status" value="1"/>
</dbReference>
<protein>
    <submittedName>
        <fullName evidence="3">10451_t:CDS:1</fullName>
    </submittedName>
</protein>
<evidence type="ECO:0000313" key="4">
    <source>
        <dbReference type="Proteomes" id="UP000789739"/>
    </source>
</evidence>
<dbReference type="SUPFAM" id="SSF52833">
    <property type="entry name" value="Thioredoxin-like"/>
    <property type="match status" value="1"/>
</dbReference>
<dbReference type="OrthoDB" id="423313at2759"/>
<dbReference type="GO" id="GO:0034599">
    <property type="term" value="P:cellular response to oxidative stress"/>
    <property type="evidence" value="ECO:0007669"/>
    <property type="project" value="TreeGrafter"/>
</dbReference>